<organism evidence="2 3">
    <name type="scientific">Trematosphaeria pertusa</name>
    <dbReference type="NCBI Taxonomy" id="390896"/>
    <lineage>
        <taxon>Eukaryota</taxon>
        <taxon>Fungi</taxon>
        <taxon>Dikarya</taxon>
        <taxon>Ascomycota</taxon>
        <taxon>Pezizomycotina</taxon>
        <taxon>Dothideomycetes</taxon>
        <taxon>Pleosporomycetidae</taxon>
        <taxon>Pleosporales</taxon>
        <taxon>Massarineae</taxon>
        <taxon>Trematosphaeriaceae</taxon>
        <taxon>Trematosphaeria</taxon>
    </lineage>
</organism>
<evidence type="ECO:0000313" key="3">
    <source>
        <dbReference type="Proteomes" id="UP000800094"/>
    </source>
</evidence>
<sequence length="418" mass="48459">MSLPEIVLNKLPGSDLHITGRHRVARFVKADVNELCNSGVPTNARMLWRSQPPFHFFGLSRDPSYEYLLFDACAWASTYLMDTLEQDLRDPGGRMHFLTRLDALDTLWGEEWPRRLSEDRLTMLLLDNLMTEDRLRFWNDANLTIEQGLMNLQCLSFHRRFEFYRCRMHDESIHGFHVSIWGSKAFLTIPDNWDPTAVFLDLVRKATRQISFIFSHYSKFAQGPNHRKCPVCQHSIGRARPKKRFSSSQPPTGRAKKRIQVGDQGFCAPCFAGWIFSCQGKPGPCPRCRWKPPRKWKGRLLLGDAMAVEQWSQLEKYGRLFHRIAAVGKSLEWFCREVELQELFELDMIFRGEQNPLEVLHNDSENPLELLYEASKDARITGQTHGTGESQRDPVRRRKKVEAVKVGGARRAGGKRRR</sequence>
<protein>
    <submittedName>
        <fullName evidence="2">Uncharacterized protein</fullName>
    </submittedName>
</protein>
<reference evidence="2" key="1">
    <citation type="journal article" date="2020" name="Stud. Mycol.">
        <title>101 Dothideomycetes genomes: a test case for predicting lifestyles and emergence of pathogens.</title>
        <authorList>
            <person name="Haridas S."/>
            <person name="Albert R."/>
            <person name="Binder M."/>
            <person name="Bloem J."/>
            <person name="Labutti K."/>
            <person name="Salamov A."/>
            <person name="Andreopoulos B."/>
            <person name="Baker S."/>
            <person name="Barry K."/>
            <person name="Bills G."/>
            <person name="Bluhm B."/>
            <person name="Cannon C."/>
            <person name="Castanera R."/>
            <person name="Culley D."/>
            <person name="Daum C."/>
            <person name="Ezra D."/>
            <person name="Gonzalez J."/>
            <person name="Henrissat B."/>
            <person name="Kuo A."/>
            <person name="Liang C."/>
            <person name="Lipzen A."/>
            <person name="Lutzoni F."/>
            <person name="Magnuson J."/>
            <person name="Mondo S."/>
            <person name="Nolan M."/>
            <person name="Ohm R."/>
            <person name="Pangilinan J."/>
            <person name="Park H.-J."/>
            <person name="Ramirez L."/>
            <person name="Alfaro M."/>
            <person name="Sun H."/>
            <person name="Tritt A."/>
            <person name="Yoshinaga Y."/>
            <person name="Zwiers L.-H."/>
            <person name="Turgeon B."/>
            <person name="Goodwin S."/>
            <person name="Spatafora J."/>
            <person name="Crous P."/>
            <person name="Grigoriev I."/>
        </authorList>
    </citation>
    <scope>NUCLEOTIDE SEQUENCE</scope>
    <source>
        <strain evidence="2">CBS 122368</strain>
    </source>
</reference>
<keyword evidence="3" id="KW-1185">Reference proteome</keyword>
<dbReference type="Proteomes" id="UP000800094">
    <property type="component" value="Unassembled WGS sequence"/>
</dbReference>
<accession>A0A6A6I617</accession>
<evidence type="ECO:0000313" key="2">
    <source>
        <dbReference type="EMBL" id="KAF2245801.1"/>
    </source>
</evidence>
<dbReference type="AlphaFoldDB" id="A0A6A6I617"/>
<dbReference type="GeneID" id="54586975"/>
<dbReference type="EMBL" id="ML987199">
    <property type="protein sequence ID" value="KAF2245801.1"/>
    <property type="molecule type" value="Genomic_DNA"/>
</dbReference>
<evidence type="ECO:0000256" key="1">
    <source>
        <dbReference type="SAM" id="MobiDB-lite"/>
    </source>
</evidence>
<proteinExistence type="predicted"/>
<name>A0A6A6I617_9PLEO</name>
<feature type="region of interest" description="Disordered" evidence="1">
    <location>
        <begin position="379"/>
        <end position="418"/>
    </location>
</feature>
<dbReference type="RefSeq" id="XP_033680805.1">
    <property type="nucleotide sequence ID" value="XM_033833645.1"/>
</dbReference>
<gene>
    <name evidence="2" type="ORF">BU26DRAFT_567320</name>
</gene>